<dbReference type="AlphaFoldDB" id="A0A0J7Z0P3"/>
<proteinExistence type="predicted"/>
<evidence type="ECO:0000313" key="2">
    <source>
        <dbReference type="EMBL" id="KMS69521.1"/>
    </source>
</evidence>
<protein>
    <recommendedName>
        <fullName evidence="4">Integral membrane protein</fullName>
    </recommendedName>
</protein>
<accession>A0A0J7Z0P3</accession>
<keyword evidence="1" id="KW-0812">Transmembrane</keyword>
<name>A0A0J7Z0P3_STRVR</name>
<evidence type="ECO:0000256" key="1">
    <source>
        <dbReference type="SAM" id="Phobius"/>
    </source>
</evidence>
<sequence length="133" mass="14589">MKVLHWAFFSVIFAVLPIAAGYLIDATRQGDRSFSDLISHGELYIVSAGLTAAAVGQSFMKKSNKHRFLHAILTFTNIGLFFLTSFLYADAVAPNAANDPEVRRDVMAELSLWFFAITLITTGASTVLAEVEE</sequence>
<dbReference type="EMBL" id="LFNT01000059">
    <property type="protein sequence ID" value="KMS69521.1"/>
    <property type="molecule type" value="Genomic_DNA"/>
</dbReference>
<evidence type="ECO:0000313" key="3">
    <source>
        <dbReference type="Proteomes" id="UP000037432"/>
    </source>
</evidence>
<feature type="transmembrane region" description="Helical" evidence="1">
    <location>
        <begin position="110"/>
        <end position="129"/>
    </location>
</feature>
<comment type="caution">
    <text evidence="2">The sequence shown here is derived from an EMBL/GenBank/DDBJ whole genome shotgun (WGS) entry which is preliminary data.</text>
</comment>
<keyword evidence="1" id="KW-1133">Transmembrane helix</keyword>
<feature type="transmembrane region" description="Helical" evidence="1">
    <location>
        <begin position="68"/>
        <end position="90"/>
    </location>
</feature>
<gene>
    <name evidence="2" type="ORF">ACM01_34980</name>
</gene>
<evidence type="ECO:0008006" key="4">
    <source>
        <dbReference type="Google" id="ProtNLM"/>
    </source>
</evidence>
<dbReference type="Proteomes" id="UP000037432">
    <property type="component" value="Unassembled WGS sequence"/>
</dbReference>
<keyword evidence="1" id="KW-0472">Membrane</keyword>
<reference evidence="2 3" key="1">
    <citation type="submission" date="2015-06" db="EMBL/GenBank/DDBJ databases">
        <authorList>
            <person name="Ju K.-S."/>
            <person name="Doroghazi J.R."/>
            <person name="Metcalf W.W."/>
        </authorList>
    </citation>
    <scope>NUCLEOTIDE SEQUENCE [LARGE SCALE GENOMIC DNA]</scope>
    <source>
        <strain evidence="2 3">NRRL 3414</strain>
    </source>
</reference>
<organism evidence="2 3">
    <name type="scientific">Streptomyces viridochromogenes</name>
    <dbReference type="NCBI Taxonomy" id="1938"/>
    <lineage>
        <taxon>Bacteria</taxon>
        <taxon>Bacillati</taxon>
        <taxon>Actinomycetota</taxon>
        <taxon>Actinomycetes</taxon>
        <taxon>Kitasatosporales</taxon>
        <taxon>Streptomycetaceae</taxon>
        <taxon>Streptomyces</taxon>
    </lineage>
</organism>
<dbReference type="PATRIC" id="fig|1938.3.peg.7292"/>
<feature type="transmembrane region" description="Helical" evidence="1">
    <location>
        <begin position="6"/>
        <end position="24"/>
    </location>
</feature>